<dbReference type="EMBL" id="LLXJ01005614">
    <property type="protein sequence ID" value="PKB94746.1"/>
    <property type="molecule type" value="Genomic_DNA"/>
</dbReference>
<dbReference type="VEuPathDB" id="FungiDB:RhiirFUN_026317"/>
<proteinExistence type="predicted"/>
<dbReference type="GO" id="GO:0006357">
    <property type="term" value="P:regulation of transcription by RNA polymerase II"/>
    <property type="evidence" value="ECO:0007669"/>
    <property type="project" value="InterPro"/>
</dbReference>
<name>A0A2N0NJJ9_9GLOM</name>
<dbReference type="InterPro" id="IPR012337">
    <property type="entry name" value="RNaseH-like_sf"/>
</dbReference>
<feature type="non-terminal residue" evidence="1">
    <location>
        <position position="398"/>
    </location>
</feature>
<dbReference type="VEuPathDB" id="FungiDB:RhiirA1_401099"/>
<dbReference type="GO" id="GO:0003690">
    <property type="term" value="F:double-stranded DNA binding"/>
    <property type="evidence" value="ECO:0007669"/>
    <property type="project" value="InterPro"/>
</dbReference>
<evidence type="ECO:0008006" key="3">
    <source>
        <dbReference type="Google" id="ProtNLM"/>
    </source>
</evidence>
<dbReference type="InterPro" id="IPR033375">
    <property type="entry name" value="Cggbp1"/>
</dbReference>
<organism evidence="1 2">
    <name type="scientific">Rhizophagus irregularis</name>
    <dbReference type="NCBI Taxonomy" id="588596"/>
    <lineage>
        <taxon>Eukaryota</taxon>
        <taxon>Fungi</taxon>
        <taxon>Fungi incertae sedis</taxon>
        <taxon>Mucoromycota</taxon>
        <taxon>Glomeromycotina</taxon>
        <taxon>Glomeromycetes</taxon>
        <taxon>Glomerales</taxon>
        <taxon>Glomeraceae</taxon>
        <taxon>Rhizophagus</taxon>
    </lineage>
</organism>
<dbReference type="GO" id="GO:0005634">
    <property type="term" value="C:nucleus"/>
    <property type="evidence" value="ECO:0007669"/>
    <property type="project" value="InterPro"/>
</dbReference>
<dbReference type="AlphaFoldDB" id="A0A2N0NJJ9"/>
<evidence type="ECO:0000313" key="1">
    <source>
        <dbReference type="EMBL" id="PKB94746.1"/>
    </source>
</evidence>
<dbReference type="PANTHER" id="PTHR32344:SF1">
    <property type="entry name" value="U1-TYPE DOMAIN-CONTAINING PROTEIN"/>
    <property type="match status" value="1"/>
</dbReference>
<protein>
    <recommendedName>
        <fullName evidence="3">DUF659 domain-containing protein</fullName>
    </recommendedName>
</protein>
<reference evidence="1 2" key="2">
    <citation type="submission" date="2017-09" db="EMBL/GenBank/DDBJ databases">
        <title>Extensive intraspecific genome diversity in a model arbuscular mycorrhizal fungus.</title>
        <authorList>
            <person name="Chen E.C."/>
            <person name="Morin E."/>
            <person name="Beaudet D."/>
            <person name="Noel J."/>
            <person name="Ndikumana S."/>
            <person name="Charron P."/>
            <person name="St-Onge C."/>
            <person name="Giorgi J."/>
            <person name="Grigoriev I.V."/>
            <person name="Roux C."/>
            <person name="Martin F.M."/>
            <person name="Corradi N."/>
        </authorList>
    </citation>
    <scope>NUCLEOTIDE SEQUENCE [LARGE SCALE GENOMIC DNA]</scope>
    <source>
        <strain evidence="1 2">A5</strain>
    </source>
</reference>
<sequence length="398" mass="45665">MAPNKSKSTVDGHCLSKGHIKKKQVYESNEQAKKQLTISTVNAAFESKKEVIEDLIEAFSHANIPLEKVNHLLPFFKKYLKEGGAIPQAPILRQVHLPRVFNKYSSSLQTYFNQKPVAIIIDETTDDCSQSVVNTFFAFRQHTKLVSVDFLECVNNSTMGGTLLSILPNFNISYTLPRLFLSDSAAYMKKCFQEALKPIMPQLIHLPCYAHIINLIGDTWRTLSDFSLLKTFLSKIKETFVYALARKEFVQNLKFFQQQNKPVFPFVEGRLEQITSYLEGNPFNSAYKKFEVHIPQHPACPLFRASHIFDPLYIKMEIQIEDTSRNNIHRYSVITEFGNPSDELLREWAIYCGSVGEIVEKNIDLNLYWVGMQKFLPILSSIALDYIWLPVSSCSVER</sequence>
<comment type="caution">
    <text evidence="1">The sequence shown here is derived from an EMBL/GenBank/DDBJ whole genome shotgun (WGS) entry which is preliminary data.</text>
</comment>
<dbReference type="VEuPathDB" id="FungiDB:FUN_017016"/>
<reference evidence="1 2" key="1">
    <citation type="submission" date="2016-04" db="EMBL/GenBank/DDBJ databases">
        <title>Genome analyses suggest a sexual origin of heterokaryosis in a supposedly ancient asexual fungus.</title>
        <authorList>
            <person name="Ropars J."/>
            <person name="Sedzielewska K."/>
            <person name="Noel J."/>
            <person name="Charron P."/>
            <person name="Farinelli L."/>
            <person name="Marton T."/>
            <person name="Kruger M."/>
            <person name="Pelin A."/>
            <person name="Brachmann A."/>
            <person name="Corradi N."/>
        </authorList>
    </citation>
    <scope>NUCLEOTIDE SEQUENCE [LARGE SCALE GENOMIC DNA]</scope>
    <source>
        <strain evidence="1 2">A5</strain>
    </source>
</reference>
<gene>
    <name evidence="1" type="ORF">RhiirA5_438122</name>
</gene>
<evidence type="ECO:0000313" key="2">
    <source>
        <dbReference type="Proteomes" id="UP000232722"/>
    </source>
</evidence>
<dbReference type="SUPFAM" id="SSF53098">
    <property type="entry name" value="Ribonuclease H-like"/>
    <property type="match status" value="1"/>
</dbReference>
<dbReference type="PANTHER" id="PTHR32344">
    <property type="entry name" value="U1-TYPE DOMAIN-CONTAINING PROTEIN"/>
    <property type="match status" value="1"/>
</dbReference>
<accession>A0A2N0NJJ9</accession>
<dbReference type="Proteomes" id="UP000232722">
    <property type="component" value="Unassembled WGS sequence"/>
</dbReference>